<feature type="region of interest" description="Disordered" evidence="1">
    <location>
        <begin position="176"/>
        <end position="199"/>
    </location>
</feature>
<name>A0A8H7MHH7_9PLEO</name>
<evidence type="ECO:0000256" key="1">
    <source>
        <dbReference type="SAM" id="MobiDB-lite"/>
    </source>
</evidence>
<evidence type="ECO:0000313" key="3">
    <source>
        <dbReference type="Proteomes" id="UP000651452"/>
    </source>
</evidence>
<dbReference type="OrthoDB" id="3787977at2759"/>
<dbReference type="Proteomes" id="UP000651452">
    <property type="component" value="Unassembled WGS sequence"/>
</dbReference>
<gene>
    <name evidence="2" type="ORF">EKO04_008375</name>
</gene>
<feature type="compositionally biased region" description="Basic and acidic residues" evidence="1">
    <location>
        <begin position="19"/>
        <end position="30"/>
    </location>
</feature>
<protein>
    <submittedName>
        <fullName evidence="2">Uncharacterized protein</fullName>
    </submittedName>
</protein>
<comment type="caution">
    <text evidence="2">The sequence shown here is derived from an EMBL/GenBank/DDBJ whole genome shotgun (WGS) entry which is preliminary data.</text>
</comment>
<accession>A0A8H7MHH7</accession>
<feature type="region of interest" description="Disordered" evidence="1">
    <location>
        <begin position="268"/>
        <end position="291"/>
    </location>
</feature>
<reference evidence="2" key="2">
    <citation type="submission" date="2020-09" db="EMBL/GenBank/DDBJ databases">
        <title>Reference genome assembly for Australian Ascochyta lentis isolate Al4.</title>
        <authorList>
            <person name="Lee R.C."/>
            <person name="Farfan-Caceres L.M."/>
            <person name="Debler J.W."/>
            <person name="Williams A.H."/>
            <person name="Henares B.M."/>
        </authorList>
    </citation>
    <scope>NUCLEOTIDE SEQUENCE</scope>
    <source>
        <strain evidence="2">Al4</strain>
    </source>
</reference>
<dbReference type="EMBL" id="RZGK01000015">
    <property type="protein sequence ID" value="KAF9693457.1"/>
    <property type="molecule type" value="Genomic_DNA"/>
</dbReference>
<reference evidence="2" key="1">
    <citation type="submission" date="2018-12" db="EMBL/GenBank/DDBJ databases">
        <authorList>
            <person name="Syme R.A."/>
            <person name="Farfan-Caceres L."/>
            <person name="Lichtenzveig J."/>
        </authorList>
    </citation>
    <scope>NUCLEOTIDE SEQUENCE</scope>
    <source>
        <strain evidence="2">Al4</strain>
    </source>
</reference>
<proteinExistence type="predicted"/>
<dbReference type="AlphaFoldDB" id="A0A8H7MHH7"/>
<keyword evidence="3" id="KW-1185">Reference proteome</keyword>
<organism evidence="2 3">
    <name type="scientific">Ascochyta lentis</name>
    <dbReference type="NCBI Taxonomy" id="205686"/>
    <lineage>
        <taxon>Eukaryota</taxon>
        <taxon>Fungi</taxon>
        <taxon>Dikarya</taxon>
        <taxon>Ascomycota</taxon>
        <taxon>Pezizomycotina</taxon>
        <taxon>Dothideomycetes</taxon>
        <taxon>Pleosporomycetidae</taxon>
        <taxon>Pleosporales</taxon>
        <taxon>Pleosporineae</taxon>
        <taxon>Didymellaceae</taxon>
        <taxon>Ascochyta</taxon>
    </lineage>
</organism>
<sequence>MAFRKETFYTDYDRPGRIKRKENITKHTDHLPVPNYHHSRATDPKRGVRDSSSKYNRTATGYIDRRSCPSYPYITTRSRSPDTDYTARPPSYHDEYIQPNEQHHDKHARHRLRDESNHARWKVQAFSSRDDFMRAHGLKERANKDPEDLRGFTDGYCSADLQGSDVEDIVSYRTSYRRERRRYDSEDEEGSDIVREKRRSVGSDVASICSRRGSYSHADRRSIGEGRVGVGSDVQERRGRSSSSSTDSDCEDGYISLDDHIGGGSDCVSNRSFSDDGGEGSDAVSGCEMEQGSDIVDASDVEDFDEGEDCIQDDYGGFRVNDGCYRA</sequence>
<feature type="region of interest" description="Disordered" evidence="1">
    <location>
        <begin position="217"/>
        <end position="255"/>
    </location>
</feature>
<feature type="compositionally biased region" description="Basic and acidic residues" evidence="1">
    <location>
        <begin position="40"/>
        <end position="52"/>
    </location>
</feature>
<evidence type="ECO:0000313" key="2">
    <source>
        <dbReference type="EMBL" id="KAF9693457.1"/>
    </source>
</evidence>
<feature type="region of interest" description="Disordered" evidence="1">
    <location>
        <begin position="19"/>
        <end position="55"/>
    </location>
</feature>